<keyword evidence="1" id="KW-0812">Transmembrane</keyword>
<name>A0A6C0CQ47_9ZZZZ</name>
<organism evidence="2">
    <name type="scientific">viral metagenome</name>
    <dbReference type="NCBI Taxonomy" id="1070528"/>
    <lineage>
        <taxon>unclassified sequences</taxon>
        <taxon>metagenomes</taxon>
        <taxon>organismal metagenomes</taxon>
    </lineage>
</organism>
<dbReference type="EMBL" id="MN739467">
    <property type="protein sequence ID" value="QHT06347.1"/>
    <property type="molecule type" value="Genomic_DNA"/>
</dbReference>
<evidence type="ECO:0000256" key="1">
    <source>
        <dbReference type="SAM" id="Phobius"/>
    </source>
</evidence>
<proteinExistence type="predicted"/>
<accession>A0A6C0CQ47</accession>
<feature type="transmembrane region" description="Helical" evidence="1">
    <location>
        <begin position="248"/>
        <end position="269"/>
    </location>
</feature>
<reference evidence="2" key="1">
    <citation type="journal article" date="2020" name="Nature">
        <title>Giant virus diversity and host interactions through global metagenomics.</title>
        <authorList>
            <person name="Schulz F."/>
            <person name="Roux S."/>
            <person name="Paez-Espino D."/>
            <person name="Jungbluth S."/>
            <person name="Walsh D.A."/>
            <person name="Denef V.J."/>
            <person name="McMahon K.D."/>
            <person name="Konstantinidis K.T."/>
            <person name="Eloe-Fadrosh E.A."/>
            <person name="Kyrpides N.C."/>
            <person name="Woyke T."/>
        </authorList>
    </citation>
    <scope>NUCLEOTIDE SEQUENCE</scope>
    <source>
        <strain evidence="2">GVMAG-M-3300021425-30</strain>
    </source>
</reference>
<keyword evidence="1" id="KW-1133">Transmembrane helix</keyword>
<sequence length="293" mass="33744">MSSDCSSQIKKTIQSASSNTYNMCDPPPPFMSVEVCKMVMGMKNKMQAEANANAEASQLNSINGKIMNIMNQVGCDDACQKRIRIDELRKKWKDAEKAQAEAPSVTEEAEKKYYVLKDGLNGWHDVLMNRYTNIADDKKTVAIKKHGELIKEIHTLIDDYKGETIALSKMRELLKIRIDENDALKNAIDSETATTQTNDRRVIYSTWAGEWLLTVRSLLKIIYIVLAIVYLVWGPFLSKQEYKTMKGWIAPIVLIIMPFTIYYIVKFFYFINEKIAWWRDNKGPKDVFLDLKE</sequence>
<protein>
    <submittedName>
        <fullName evidence="2">Uncharacterized protein</fullName>
    </submittedName>
</protein>
<keyword evidence="1" id="KW-0472">Membrane</keyword>
<evidence type="ECO:0000313" key="2">
    <source>
        <dbReference type="EMBL" id="QHT06347.1"/>
    </source>
</evidence>
<feature type="transmembrane region" description="Helical" evidence="1">
    <location>
        <begin position="218"/>
        <end position="236"/>
    </location>
</feature>
<dbReference type="AlphaFoldDB" id="A0A6C0CQ47"/>